<dbReference type="InterPro" id="IPR009057">
    <property type="entry name" value="Homeodomain-like_sf"/>
</dbReference>
<reference evidence="8" key="1">
    <citation type="journal article" date="2019" name="Int. J. Syst. Evol. Microbiol.">
        <title>The Global Catalogue of Microorganisms (GCM) 10K type strain sequencing project: providing services to taxonomists for standard genome sequencing and annotation.</title>
        <authorList>
            <consortium name="The Broad Institute Genomics Platform"/>
            <consortium name="The Broad Institute Genome Sequencing Center for Infectious Disease"/>
            <person name="Wu L."/>
            <person name="Ma J."/>
        </authorList>
    </citation>
    <scope>NUCLEOTIDE SEQUENCE [LARGE SCALE GENOMIC DNA]</scope>
    <source>
        <strain evidence="8">KCTC 3913</strain>
    </source>
</reference>
<dbReference type="Pfam" id="PF12833">
    <property type="entry name" value="HTH_18"/>
    <property type="match status" value="1"/>
</dbReference>
<dbReference type="RefSeq" id="WP_377931616.1">
    <property type="nucleotide sequence ID" value="NZ_JBHUMF010000001.1"/>
</dbReference>
<evidence type="ECO:0000313" key="7">
    <source>
        <dbReference type="EMBL" id="MFD2679188.1"/>
    </source>
</evidence>
<dbReference type="InterPro" id="IPR001789">
    <property type="entry name" value="Sig_transdc_resp-reg_receiver"/>
</dbReference>
<feature type="domain" description="HTH araC/xylS-type" evidence="5">
    <location>
        <begin position="395"/>
        <end position="494"/>
    </location>
</feature>
<dbReference type="SMART" id="SM00342">
    <property type="entry name" value="HTH_ARAC"/>
    <property type="match status" value="1"/>
</dbReference>
<keyword evidence="2" id="KW-0238">DNA-binding</keyword>
<dbReference type="InterPro" id="IPR011006">
    <property type="entry name" value="CheY-like_superfamily"/>
</dbReference>
<dbReference type="PROSITE" id="PS01124">
    <property type="entry name" value="HTH_ARAC_FAMILY_2"/>
    <property type="match status" value="1"/>
</dbReference>
<sequence>MITLAIADRDHDECVGIKWLSQKYSISFSDVYFASSVDSLLTTIETKIPSILCLEIDMLPKEQLSTIKKLILRYDIKTIVMTAEATFERALQALELRALDFWVKPLSPDKIMSSLRALYSESSKRQKGEKTEERSHLTQPLLHFEDILQEVEGTSFVQHITLIQPMHTEVFSTLMPFLKEYEFSSKVSVWPLNNEVAVIYERPEDKNIHQYEEANRLLRDWNELYKEPLSIVVYSSNDSSISLHKKYIAARNAMEMKFFKGTRNIILVEKEIKWESIDPFLTSSEQRQWITMLESGDKSGIKHWMYEQFLHLREPHPEPGLLRIRLTSILAQVRRYMKKFYLDTEPFETSYQKIFQTILYETVLYRIVQDLMLFIFDTIDSSVLQQQNATVDVVEQSIQYIQTHYKNPDLSLDEVANHVERNASYLSHLLKTKQGQTFSSLLNQLRLMEAERLLLHSRLSIQEICFETGFKNANYFSRIFKQKNGVSPREYRAKNNT</sequence>
<keyword evidence="3" id="KW-0804">Transcription</keyword>
<evidence type="ECO:0000313" key="8">
    <source>
        <dbReference type="Proteomes" id="UP001597506"/>
    </source>
</evidence>
<dbReference type="SUPFAM" id="SSF52172">
    <property type="entry name" value="CheY-like"/>
    <property type="match status" value="1"/>
</dbReference>
<dbReference type="InterPro" id="IPR018060">
    <property type="entry name" value="HTH_AraC"/>
</dbReference>
<dbReference type="EMBL" id="JBHUMF010000001">
    <property type="protein sequence ID" value="MFD2679188.1"/>
    <property type="molecule type" value="Genomic_DNA"/>
</dbReference>
<evidence type="ECO:0000256" key="3">
    <source>
        <dbReference type="ARBA" id="ARBA00023163"/>
    </source>
</evidence>
<comment type="caution">
    <text evidence="4">Lacks conserved residue(s) required for the propagation of feature annotation.</text>
</comment>
<name>A0ABW5RL12_9BACI</name>
<dbReference type="PANTHER" id="PTHR43280:SF34">
    <property type="entry name" value="ARAC-FAMILY TRANSCRIPTIONAL REGULATOR"/>
    <property type="match status" value="1"/>
</dbReference>
<dbReference type="Gene3D" id="3.40.50.2300">
    <property type="match status" value="1"/>
</dbReference>
<protein>
    <submittedName>
        <fullName evidence="7">Helix-turn-helix domain-containing protein</fullName>
    </submittedName>
</protein>
<dbReference type="Gene3D" id="1.10.10.60">
    <property type="entry name" value="Homeodomain-like"/>
    <property type="match status" value="2"/>
</dbReference>
<proteinExistence type="predicted"/>
<dbReference type="InterPro" id="IPR020449">
    <property type="entry name" value="Tscrpt_reg_AraC-type_HTH"/>
</dbReference>
<organism evidence="7 8">
    <name type="scientific">Bacillus seohaeanensis</name>
    <dbReference type="NCBI Taxonomy" id="284580"/>
    <lineage>
        <taxon>Bacteria</taxon>
        <taxon>Bacillati</taxon>
        <taxon>Bacillota</taxon>
        <taxon>Bacilli</taxon>
        <taxon>Bacillales</taxon>
        <taxon>Bacillaceae</taxon>
        <taxon>Bacillus</taxon>
    </lineage>
</organism>
<keyword evidence="1" id="KW-0805">Transcription regulation</keyword>
<dbReference type="PANTHER" id="PTHR43280">
    <property type="entry name" value="ARAC-FAMILY TRANSCRIPTIONAL REGULATOR"/>
    <property type="match status" value="1"/>
</dbReference>
<keyword evidence="8" id="KW-1185">Reference proteome</keyword>
<dbReference type="PROSITE" id="PS50110">
    <property type="entry name" value="RESPONSE_REGULATORY"/>
    <property type="match status" value="1"/>
</dbReference>
<evidence type="ECO:0000259" key="5">
    <source>
        <dbReference type="PROSITE" id="PS01124"/>
    </source>
</evidence>
<gene>
    <name evidence="7" type="ORF">ACFSUL_00330</name>
</gene>
<evidence type="ECO:0000256" key="2">
    <source>
        <dbReference type="ARBA" id="ARBA00023125"/>
    </source>
</evidence>
<feature type="domain" description="Response regulatory" evidence="6">
    <location>
        <begin position="3"/>
        <end position="119"/>
    </location>
</feature>
<dbReference type="PRINTS" id="PR00032">
    <property type="entry name" value="HTHARAC"/>
</dbReference>
<dbReference type="SUPFAM" id="SSF46689">
    <property type="entry name" value="Homeodomain-like"/>
    <property type="match status" value="1"/>
</dbReference>
<dbReference type="InterPro" id="IPR018062">
    <property type="entry name" value="HTH_AraC-typ_CS"/>
</dbReference>
<comment type="caution">
    <text evidence="7">The sequence shown here is derived from an EMBL/GenBank/DDBJ whole genome shotgun (WGS) entry which is preliminary data.</text>
</comment>
<accession>A0ABW5RL12</accession>
<evidence type="ECO:0000256" key="1">
    <source>
        <dbReference type="ARBA" id="ARBA00023015"/>
    </source>
</evidence>
<dbReference type="Proteomes" id="UP001597506">
    <property type="component" value="Unassembled WGS sequence"/>
</dbReference>
<evidence type="ECO:0000256" key="4">
    <source>
        <dbReference type="PROSITE-ProRule" id="PRU00169"/>
    </source>
</evidence>
<dbReference type="PROSITE" id="PS00041">
    <property type="entry name" value="HTH_ARAC_FAMILY_1"/>
    <property type="match status" value="1"/>
</dbReference>
<evidence type="ECO:0000259" key="6">
    <source>
        <dbReference type="PROSITE" id="PS50110"/>
    </source>
</evidence>